<reference evidence="1 2" key="1">
    <citation type="submission" date="2024-02" db="EMBL/GenBank/DDBJ databases">
        <authorList>
            <person name="Chen Y."/>
            <person name="Shah S."/>
            <person name="Dougan E. K."/>
            <person name="Thang M."/>
            <person name="Chan C."/>
        </authorList>
    </citation>
    <scope>NUCLEOTIDE SEQUENCE [LARGE SCALE GENOMIC DNA]</scope>
</reference>
<sequence length="164" mass="18051">MLPRCQMALQCRVHVPASAHWLAHTWQAPVPYVARMAGWQSGEVIWQSRVSVAKTAQPFVKPHEALAFHSHARSIQQFAPRLAPPTPMVNVAPMASTRKPGVEVLEPREVAALLQAGRCLLVDLRDGDRNVGTIHGAINVPAIKRTNDTVTLLQTLSSKRSFPM</sequence>
<name>A0ABP0S1L3_9DINO</name>
<organism evidence="1 2">
    <name type="scientific">Durusdinium trenchii</name>
    <dbReference type="NCBI Taxonomy" id="1381693"/>
    <lineage>
        <taxon>Eukaryota</taxon>
        <taxon>Sar</taxon>
        <taxon>Alveolata</taxon>
        <taxon>Dinophyceae</taxon>
        <taxon>Suessiales</taxon>
        <taxon>Symbiodiniaceae</taxon>
        <taxon>Durusdinium</taxon>
    </lineage>
</organism>
<protein>
    <recommendedName>
        <fullName evidence="3">Rhodanese domain-containing protein</fullName>
    </recommendedName>
</protein>
<keyword evidence="2" id="KW-1185">Reference proteome</keyword>
<evidence type="ECO:0000313" key="2">
    <source>
        <dbReference type="Proteomes" id="UP001642464"/>
    </source>
</evidence>
<dbReference type="InterPro" id="IPR036873">
    <property type="entry name" value="Rhodanese-like_dom_sf"/>
</dbReference>
<evidence type="ECO:0008006" key="3">
    <source>
        <dbReference type="Google" id="ProtNLM"/>
    </source>
</evidence>
<dbReference type="Proteomes" id="UP001642464">
    <property type="component" value="Unassembled WGS sequence"/>
</dbReference>
<evidence type="ECO:0000313" key="1">
    <source>
        <dbReference type="EMBL" id="CAK9106263.1"/>
    </source>
</evidence>
<gene>
    <name evidence="1" type="ORF">SCF082_LOCUS49497</name>
</gene>
<dbReference type="EMBL" id="CAXAMM010042685">
    <property type="protein sequence ID" value="CAK9106263.1"/>
    <property type="molecule type" value="Genomic_DNA"/>
</dbReference>
<comment type="caution">
    <text evidence="1">The sequence shown here is derived from an EMBL/GenBank/DDBJ whole genome shotgun (WGS) entry which is preliminary data.</text>
</comment>
<dbReference type="Gene3D" id="3.40.250.10">
    <property type="entry name" value="Rhodanese-like domain"/>
    <property type="match status" value="1"/>
</dbReference>
<proteinExistence type="predicted"/>
<dbReference type="SUPFAM" id="SSF52821">
    <property type="entry name" value="Rhodanese/Cell cycle control phosphatase"/>
    <property type="match status" value="1"/>
</dbReference>
<accession>A0ABP0S1L3</accession>